<evidence type="ECO:0000313" key="4">
    <source>
        <dbReference type="Proteomes" id="UP000240505"/>
    </source>
</evidence>
<feature type="chain" id="PRO_5015303930" description="BcpO-related WXXGXW repeat protein" evidence="2">
    <location>
        <begin position="21"/>
        <end position="130"/>
    </location>
</feature>
<dbReference type="AlphaFoldDB" id="A0A2R4CAL1"/>
<dbReference type="InterPro" id="IPR028974">
    <property type="entry name" value="TSP_type-3_rpt"/>
</dbReference>
<evidence type="ECO:0008006" key="5">
    <source>
        <dbReference type="Google" id="ProtNLM"/>
    </source>
</evidence>
<accession>A0A2R4CAL1</accession>
<evidence type="ECO:0000256" key="2">
    <source>
        <dbReference type="SAM" id="SignalP"/>
    </source>
</evidence>
<protein>
    <recommendedName>
        <fullName evidence="5">BcpO-related WXXGXW repeat protein</fullName>
    </recommendedName>
</protein>
<dbReference type="Pfam" id="PF12779">
    <property type="entry name" value="WXXGXW"/>
    <property type="match status" value="1"/>
</dbReference>
<dbReference type="GO" id="GO:0005509">
    <property type="term" value="F:calcium ion binding"/>
    <property type="evidence" value="ECO:0007669"/>
    <property type="project" value="InterPro"/>
</dbReference>
<organism evidence="3 4">
    <name type="scientific">Pseudoduganella armeniaca</name>
    <dbReference type="NCBI Taxonomy" id="2072590"/>
    <lineage>
        <taxon>Bacteria</taxon>
        <taxon>Pseudomonadati</taxon>
        <taxon>Pseudomonadota</taxon>
        <taxon>Betaproteobacteria</taxon>
        <taxon>Burkholderiales</taxon>
        <taxon>Oxalobacteraceae</taxon>
        <taxon>Telluria group</taxon>
        <taxon>Pseudoduganella</taxon>
    </lineage>
</organism>
<dbReference type="EMBL" id="CP028324">
    <property type="protein sequence ID" value="AVR96538.1"/>
    <property type="molecule type" value="Genomic_DNA"/>
</dbReference>
<dbReference type="KEGG" id="masz:C9I28_13160"/>
<reference evidence="3 4" key="1">
    <citation type="submission" date="2018-03" db="EMBL/GenBank/DDBJ databases">
        <title>Massilia armeniaca sp. nov., isolated from desert soil.</title>
        <authorList>
            <person name="Huang H."/>
            <person name="Ren M."/>
        </authorList>
    </citation>
    <scope>NUCLEOTIDE SEQUENCE [LARGE SCALE GENOMIC DNA]</scope>
    <source>
        <strain evidence="3 4">ZMN-3</strain>
    </source>
</reference>
<dbReference type="Proteomes" id="UP000240505">
    <property type="component" value="Chromosome"/>
</dbReference>
<dbReference type="OrthoDB" id="121499at2"/>
<keyword evidence="4" id="KW-1185">Reference proteome</keyword>
<gene>
    <name evidence="3" type="ORF">C9I28_13160</name>
</gene>
<proteinExistence type="predicted"/>
<sequence>MKKLLIATLLATALPLAASAAVIIVREAPPPPRHEHVPAARPGYAWTPGYWQWSGHRYTWHRGEYVRTRAGQRWNAPAWHERNGRWEFERGGWRAGDRDHDGVANRHDRDRDGDGVPNRHDDRPDNPRRH</sequence>
<dbReference type="RefSeq" id="WP_107141886.1">
    <property type="nucleotide sequence ID" value="NZ_CP028324.1"/>
</dbReference>
<feature type="signal peptide" evidence="2">
    <location>
        <begin position="1"/>
        <end position="20"/>
    </location>
</feature>
<feature type="region of interest" description="Disordered" evidence="1">
    <location>
        <begin position="90"/>
        <end position="130"/>
    </location>
</feature>
<dbReference type="InterPro" id="IPR024447">
    <property type="entry name" value="YXWGXW_rpt"/>
</dbReference>
<evidence type="ECO:0000313" key="3">
    <source>
        <dbReference type="EMBL" id="AVR96538.1"/>
    </source>
</evidence>
<dbReference type="SUPFAM" id="SSF103647">
    <property type="entry name" value="TSP type-3 repeat"/>
    <property type="match status" value="1"/>
</dbReference>
<name>A0A2R4CAL1_9BURK</name>
<keyword evidence="2" id="KW-0732">Signal</keyword>
<evidence type="ECO:0000256" key="1">
    <source>
        <dbReference type="SAM" id="MobiDB-lite"/>
    </source>
</evidence>